<protein>
    <submittedName>
        <fullName evidence="2">Uncharacterized protein</fullName>
    </submittedName>
</protein>
<organism evidence="2 3">
    <name type="scientific">Candidatus Mycobacterium methanotrophicum</name>
    <dbReference type="NCBI Taxonomy" id="2943498"/>
    <lineage>
        <taxon>Bacteria</taxon>
        <taxon>Bacillati</taxon>
        <taxon>Actinomycetota</taxon>
        <taxon>Actinomycetes</taxon>
        <taxon>Mycobacteriales</taxon>
        <taxon>Mycobacteriaceae</taxon>
        <taxon>Mycobacterium</taxon>
    </lineage>
</organism>
<dbReference type="Proteomes" id="UP001056610">
    <property type="component" value="Chromosome"/>
</dbReference>
<accession>A0ABY4QSJ9</accession>
<reference evidence="2" key="1">
    <citation type="submission" date="2022-05" db="EMBL/GenBank/DDBJ databases">
        <title>A methanotrophic Mycobacterium dominates a cave microbial ecosystem.</title>
        <authorList>
            <person name="Van Spanning R.J.M."/>
            <person name="Guan Q."/>
            <person name="Melkonian C."/>
            <person name="Gallant J."/>
            <person name="Polerecky L."/>
            <person name="Flot J.-F."/>
            <person name="Brandt B.W."/>
            <person name="Braster M."/>
            <person name="Iturbe Espinoza P."/>
            <person name="Aerts J."/>
            <person name="Meima-Franke M."/>
            <person name="Piersma S.R."/>
            <person name="Bunduc C."/>
            <person name="Ummels R."/>
            <person name="Pain A."/>
            <person name="Fleming E.J."/>
            <person name="van der Wel N."/>
            <person name="Gherman V.D."/>
            <person name="Sarbu S.M."/>
            <person name="Bodelier P.L.E."/>
            <person name="Bitter W."/>
        </authorList>
    </citation>
    <scope>NUCLEOTIDE SEQUENCE</scope>
    <source>
        <strain evidence="2">Sulfur Cave</strain>
    </source>
</reference>
<evidence type="ECO:0000313" key="2">
    <source>
        <dbReference type="EMBL" id="UQX12565.1"/>
    </source>
</evidence>
<sequence>MSTSRGPTPKEIDSSTPCRLLHTPSAPADHPFHDSSDCPYTRGITRYDDLPGAAYPRRCNWCTEHDRPTSS</sequence>
<gene>
    <name evidence="2" type="ORF">M5I08_10265</name>
</gene>
<name>A0ABY4QSJ9_9MYCO</name>
<evidence type="ECO:0000256" key="1">
    <source>
        <dbReference type="SAM" id="MobiDB-lite"/>
    </source>
</evidence>
<proteinExistence type="predicted"/>
<dbReference type="RefSeq" id="WP_249763236.1">
    <property type="nucleotide sequence ID" value="NZ_CP097320.1"/>
</dbReference>
<keyword evidence="3" id="KW-1185">Reference proteome</keyword>
<evidence type="ECO:0000313" key="3">
    <source>
        <dbReference type="Proteomes" id="UP001056610"/>
    </source>
</evidence>
<dbReference type="EMBL" id="CP097320">
    <property type="protein sequence ID" value="UQX12565.1"/>
    <property type="molecule type" value="Genomic_DNA"/>
</dbReference>
<feature type="region of interest" description="Disordered" evidence="1">
    <location>
        <begin position="1"/>
        <end position="36"/>
    </location>
</feature>